<geneLocation type="plasmid" evidence="1 2">
    <name>pTiQ15_94</name>
</geneLocation>
<protein>
    <submittedName>
        <fullName evidence="1">Uncharacterized protein</fullName>
    </submittedName>
</protein>
<reference evidence="1" key="1">
    <citation type="submission" date="2020-02" db="EMBL/GenBank/DDBJ databases">
        <title>Unexpected conservation and global transmission of agrobacterial virulence plasmids.</title>
        <authorList>
            <person name="Weisberg A.J."/>
            <person name="Davis E.W. II"/>
            <person name="Tabima J.R."/>
            <person name="Belcher M.S."/>
            <person name="Miller M."/>
            <person name="Kuo C.-H."/>
            <person name="Loper J.E."/>
            <person name="Grunwald N.J."/>
            <person name="Putnam M.L."/>
            <person name="Chang J.H."/>
        </authorList>
    </citation>
    <scope>NUCLEOTIDE SEQUENCE</scope>
    <source>
        <strain evidence="1">Q15/94</strain>
        <plasmid evidence="1">pTiQ15_94</plasmid>
    </source>
</reference>
<proteinExistence type="predicted"/>
<evidence type="ECO:0000313" key="2">
    <source>
        <dbReference type="Proteomes" id="UP000663946"/>
    </source>
</evidence>
<dbReference type="EMBL" id="CP049220">
    <property type="protein sequence ID" value="QTG17105.1"/>
    <property type="molecule type" value="Genomic_DNA"/>
</dbReference>
<keyword evidence="1" id="KW-0614">Plasmid</keyword>
<gene>
    <name evidence="1" type="ORF">G6M86_27760</name>
</gene>
<dbReference type="RefSeq" id="WP_333722860.1">
    <property type="nucleotide sequence ID" value="NZ_CP049220.1"/>
</dbReference>
<sequence>MAEPISNNHRECVVTVVLNGESVHSVAVFDPDAIVSQTRLSLAVGVVATQGSALLLVERPKVPVLSI</sequence>
<organism evidence="1 2">
    <name type="scientific">Agrobacterium tumefaciens</name>
    <dbReference type="NCBI Taxonomy" id="358"/>
    <lineage>
        <taxon>Bacteria</taxon>
        <taxon>Pseudomonadati</taxon>
        <taxon>Pseudomonadota</taxon>
        <taxon>Alphaproteobacteria</taxon>
        <taxon>Hyphomicrobiales</taxon>
        <taxon>Rhizobiaceae</taxon>
        <taxon>Rhizobium/Agrobacterium group</taxon>
        <taxon>Agrobacterium</taxon>
        <taxon>Agrobacterium tumefaciens complex</taxon>
    </lineage>
</organism>
<accession>A0AAJ4N8E0</accession>
<dbReference type="Proteomes" id="UP000663946">
    <property type="component" value="Plasmid pTiQ15_94"/>
</dbReference>
<dbReference type="AlphaFoldDB" id="A0AAJ4N8E0"/>
<evidence type="ECO:0000313" key="1">
    <source>
        <dbReference type="EMBL" id="QTG17105.1"/>
    </source>
</evidence>
<name>A0AAJ4N8E0_AGRTU</name>